<organism evidence="10 11">
    <name type="scientific">Thermosipho ferrireducens</name>
    <dbReference type="NCBI Taxonomy" id="2571116"/>
    <lineage>
        <taxon>Bacteria</taxon>
        <taxon>Thermotogati</taxon>
        <taxon>Thermotogota</taxon>
        <taxon>Thermotogae</taxon>
        <taxon>Thermotogales</taxon>
        <taxon>Fervidobacteriaceae</taxon>
        <taxon>Thermosipho</taxon>
    </lineage>
</organism>
<evidence type="ECO:0000259" key="9">
    <source>
        <dbReference type="Pfam" id="PF00361"/>
    </source>
</evidence>
<feature type="transmembrane region" description="Helical" evidence="8">
    <location>
        <begin position="141"/>
        <end position="162"/>
    </location>
</feature>
<evidence type="ECO:0000313" key="10">
    <source>
        <dbReference type="EMBL" id="QTA38057.1"/>
    </source>
</evidence>
<name>A0ABX7S8U4_9BACT</name>
<evidence type="ECO:0000313" key="11">
    <source>
        <dbReference type="Proteomes" id="UP000671862"/>
    </source>
</evidence>
<dbReference type="Pfam" id="PF00361">
    <property type="entry name" value="Proton_antipo_M"/>
    <property type="match status" value="1"/>
</dbReference>
<dbReference type="InterPro" id="IPR001750">
    <property type="entry name" value="ND/Mrp_TM"/>
</dbReference>
<dbReference type="EMBL" id="CP071446">
    <property type="protein sequence ID" value="QTA38057.1"/>
    <property type="molecule type" value="Genomic_DNA"/>
</dbReference>
<evidence type="ECO:0000256" key="2">
    <source>
        <dbReference type="ARBA" id="ARBA00005346"/>
    </source>
</evidence>
<dbReference type="Proteomes" id="UP000671862">
    <property type="component" value="Chromosome"/>
</dbReference>
<proteinExistence type="inferred from homology"/>
<keyword evidence="4 7" id="KW-0812">Transmembrane</keyword>
<keyword evidence="6 8" id="KW-0472">Membrane</keyword>
<feature type="transmembrane region" description="Helical" evidence="8">
    <location>
        <begin position="330"/>
        <end position="349"/>
    </location>
</feature>
<evidence type="ECO:0000256" key="5">
    <source>
        <dbReference type="ARBA" id="ARBA00022989"/>
    </source>
</evidence>
<evidence type="ECO:0000256" key="6">
    <source>
        <dbReference type="ARBA" id="ARBA00023136"/>
    </source>
</evidence>
<dbReference type="InterPro" id="IPR050586">
    <property type="entry name" value="CPA3_Na-H_Antiporter_D"/>
</dbReference>
<feature type="transmembrane region" description="Helical" evidence="8">
    <location>
        <begin position="182"/>
        <end position="201"/>
    </location>
</feature>
<feature type="transmembrane region" description="Helical" evidence="8">
    <location>
        <begin position="67"/>
        <end position="87"/>
    </location>
</feature>
<evidence type="ECO:0000256" key="8">
    <source>
        <dbReference type="SAM" id="Phobius"/>
    </source>
</evidence>
<protein>
    <submittedName>
        <fullName evidence="10">Na+/H+ antiporter subunit D</fullName>
    </submittedName>
</protein>
<dbReference type="PANTHER" id="PTHR42703">
    <property type="entry name" value="NADH DEHYDROGENASE"/>
    <property type="match status" value="1"/>
</dbReference>
<evidence type="ECO:0000256" key="4">
    <source>
        <dbReference type="ARBA" id="ARBA00022692"/>
    </source>
</evidence>
<feature type="transmembrane region" description="Helical" evidence="8">
    <location>
        <begin position="243"/>
        <end position="263"/>
    </location>
</feature>
<feature type="transmembrane region" description="Helical" evidence="8">
    <location>
        <begin position="404"/>
        <end position="426"/>
    </location>
</feature>
<keyword evidence="3" id="KW-1003">Cell membrane</keyword>
<feature type="transmembrane region" description="Helical" evidence="8">
    <location>
        <begin position="298"/>
        <end position="318"/>
    </location>
</feature>
<keyword evidence="11" id="KW-1185">Reference proteome</keyword>
<feature type="transmembrane region" description="Helical" evidence="8">
    <location>
        <begin position="213"/>
        <end position="231"/>
    </location>
</feature>
<comment type="similarity">
    <text evidence="2">Belongs to the CPA3 antiporters (TC 2.A.63) subunit D family.</text>
</comment>
<evidence type="ECO:0000256" key="3">
    <source>
        <dbReference type="ARBA" id="ARBA00022475"/>
    </source>
</evidence>
<evidence type="ECO:0000256" key="1">
    <source>
        <dbReference type="ARBA" id="ARBA00004651"/>
    </source>
</evidence>
<accession>A0ABX7S8U4</accession>
<feature type="transmembrane region" description="Helical" evidence="8">
    <location>
        <begin position="107"/>
        <end position="129"/>
    </location>
</feature>
<keyword evidence="5 8" id="KW-1133">Transmembrane helix</keyword>
<feature type="domain" description="NADH:quinone oxidoreductase/Mrp antiporter transmembrane" evidence="9">
    <location>
        <begin position="110"/>
        <end position="377"/>
    </location>
</feature>
<comment type="subcellular location">
    <subcellularLocation>
        <location evidence="1">Cell membrane</location>
        <topology evidence="1">Multi-pass membrane protein</topology>
    </subcellularLocation>
    <subcellularLocation>
        <location evidence="7">Membrane</location>
        <topology evidence="7">Multi-pass membrane protein</topology>
    </subcellularLocation>
</comment>
<evidence type="ECO:0000256" key="7">
    <source>
        <dbReference type="RuleBase" id="RU000320"/>
    </source>
</evidence>
<dbReference type="PANTHER" id="PTHR42703:SF1">
    <property type="entry name" value="NA(+)_H(+) ANTIPORTER SUBUNIT D1"/>
    <property type="match status" value="1"/>
</dbReference>
<feature type="transmembrane region" description="Helical" evidence="8">
    <location>
        <begin position="365"/>
        <end position="383"/>
    </location>
</feature>
<feature type="transmembrane region" description="Helical" evidence="8">
    <location>
        <begin position="26"/>
        <end position="46"/>
    </location>
</feature>
<dbReference type="RefSeq" id="WP_207566778.1">
    <property type="nucleotide sequence ID" value="NZ_CP071446.1"/>
</dbReference>
<feature type="transmembrane region" description="Helical" evidence="8">
    <location>
        <begin position="272"/>
        <end position="292"/>
    </location>
</feature>
<sequence length="450" mass="48641">MIALLISIPLIAAFLTVPFKGLGKYLLLPVTIINLIILTSLNPVIISNMGGWKAPFGITLILDGASYFSLIVLNTIFLIISLLPQIIDKGFGTVLLLLLTSTSGLILTGDIFNSFVFLEITAAAAYILGSNKQNFYGAYKYLILGSLAGGFYLLGAIFAYLGTGSLNIADISVNLKENFLPAVSLLLLIGLGVEAKLFPLSGWVPDVYSSGSALTPTILGTGVTFTFIYMIGRIFITMLHGKFMGILYILGLLTIVFGELAAFREKKLLRALAYSSIAQTGIMLTALSINSFDSLVATYFHALNDATAKIVLFLIAAYTAKGFSRNKTSGIAFSIASFSLIGFPLFAGFRSKMMILFSSFSSGDYLFPAIFLFAGVIEAVYIIRWNINLWHNNDVSNVTIPWNVKLITLILALALIYIGLFPEIYINIARSIADSIVNTANYVSSVLGGM</sequence>
<gene>
    <name evidence="10" type="ORF">JYK00_00465</name>
</gene>
<reference evidence="10 11" key="1">
    <citation type="submission" date="2021-03" db="EMBL/GenBank/DDBJ databases">
        <title>Thermosipho ferrireducens sp.nov., an anaerobic thermophilic iron-reducing bacterium isolated from a deep-sea hydrothermal sulfide deposits.</title>
        <authorList>
            <person name="Zeng X."/>
            <person name="Chen Y."/>
            <person name="Shao Z."/>
        </authorList>
    </citation>
    <scope>NUCLEOTIDE SEQUENCE [LARGE SCALE GENOMIC DNA]</scope>
    <source>
        <strain evidence="10 11">JL129W03</strain>
    </source>
</reference>